<dbReference type="PROSITE" id="PS51257">
    <property type="entry name" value="PROKAR_LIPOPROTEIN"/>
    <property type="match status" value="1"/>
</dbReference>
<keyword evidence="1" id="KW-0732">Signal</keyword>
<name>A0AAW5N0S8_9BACT</name>
<accession>A0AAW5N0S8</accession>
<evidence type="ECO:0000313" key="3">
    <source>
        <dbReference type="Proteomes" id="UP001204579"/>
    </source>
</evidence>
<proteinExistence type="predicted"/>
<keyword evidence="3" id="KW-1185">Reference proteome</keyword>
<dbReference type="RefSeq" id="WP_258335272.1">
    <property type="nucleotide sequence ID" value="NZ_JANRHJ010000002.1"/>
</dbReference>
<protein>
    <submittedName>
        <fullName evidence="2">DUF4493 domain-containing protein</fullName>
    </submittedName>
</protein>
<dbReference type="Pfam" id="PF14900">
    <property type="entry name" value="DUF4493"/>
    <property type="match status" value="1"/>
</dbReference>
<sequence>MMRNVFFNAVGVCAMLSLMASCSSTEDSPMNNDGYGTVSLNILTDTQFKSRAVDESYYQNLENYTVTIMKSGTETPIQQWKYGEIPEFTELPNGTYVLSAVCGDSTKTHYTDDLCVLGSKGFTIKNDSVNVEVACKPNSARVNIVFDEKMDEYFSAYKVNIKTAALNGAIYSWEKTTTGPVYFRVKQNGTVTMTIELTPKEGIGADTSIEKTYTLSPADAMKMTLTPVIGSGNLSITIEIDDTVIEHPVDIEVPSEWA</sequence>
<dbReference type="InterPro" id="IPR027840">
    <property type="entry name" value="DUF4493"/>
</dbReference>
<gene>
    <name evidence="2" type="ORF">NW209_02170</name>
</gene>
<organism evidence="2 3">
    <name type="scientific">Phocaeicola barnesiae</name>
    <dbReference type="NCBI Taxonomy" id="376804"/>
    <lineage>
        <taxon>Bacteria</taxon>
        <taxon>Pseudomonadati</taxon>
        <taxon>Bacteroidota</taxon>
        <taxon>Bacteroidia</taxon>
        <taxon>Bacteroidales</taxon>
        <taxon>Bacteroidaceae</taxon>
        <taxon>Phocaeicola</taxon>
    </lineage>
</organism>
<feature type="chain" id="PRO_5043991980" evidence="1">
    <location>
        <begin position="21"/>
        <end position="258"/>
    </location>
</feature>
<feature type="signal peptide" evidence="1">
    <location>
        <begin position="1"/>
        <end position="20"/>
    </location>
</feature>
<evidence type="ECO:0000313" key="2">
    <source>
        <dbReference type="EMBL" id="MCR8872837.1"/>
    </source>
</evidence>
<dbReference type="EMBL" id="JANRHJ010000002">
    <property type="protein sequence ID" value="MCR8872837.1"/>
    <property type="molecule type" value="Genomic_DNA"/>
</dbReference>
<evidence type="ECO:0000256" key="1">
    <source>
        <dbReference type="SAM" id="SignalP"/>
    </source>
</evidence>
<dbReference type="Proteomes" id="UP001204579">
    <property type="component" value="Unassembled WGS sequence"/>
</dbReference>
<comment type="caution">
    <text evidence="2">The sequence shown here is derived from an EMBL/GenBank/DDBJ whole genome shotgun (WGS) entry which is preliminary data.</text>
</comment>
<reference evidence="2 3" key="1">
    <citation type="submission" date="2022-08" db="EMBL/GenBank/DDBJ databases">
        <authorList>
            <person name="Zeman M."/>
            <person name="Kubasova T."/>
        </authorList>
    </citation>
    <scope>NUCLEOTIDE SEQUENCE [LARGE SCALE GENOMIC DNA]</scope>
    <source>
        <strain evidence="2 3">ET62</strain>
    </source>
</reference>
<dbReference type="AlphaFoldDB" id="A0AAW5N0S8"/>